<dbReference type="InterPro" id="IPR005119">
    <property type="entry name" value="LysR_subst-bd"/>
</dbReference>
<dbReference type="GO" id="GO:0003700">
    <property type="term" value="F:DNA-binding transcription factor activity"/>
    <property type="evidence" value="ECO:0007669"/>
    <property type="project" value="InterPro"/>
</dbReference>
<keyword evidence="3" id="KW-0238">DNA-binding</keyword>
<sequence length="298" mass="32073">MELRLLSYVVAVAEAGSVAQAAESLHITQPTLSRQLRDLERRLGTKLFTQENRRTVPTLAGAALVERSRVLLADAAAAEQQVRDIAAGRRGRLTLTFAGSGINGPLAGTLATFRNEFPDVTLNLVESFNDAAMSAAVLTGAADIAVQRLPAADVQLVTQLWWQEPMTAFLPADHPLAQSGKEIKPAELGQVPLVIWPREESSQSYDEIMAIFRLADVTPVIGAEARTVQTLLALTAAGFGAAVLPDSFRALGRHGVTSRPIQGTATRMFLVWRRDTPNPLVHRFVATVSPKSPANPSQ</sequence>
<protein>
    <submittedName>
        <fullName evidence="6">LysR family transcriptional regulator</fullName>
    </submittedName>
</protein>
<reference evidence="6 7" key="1">
    <citation type="submission" date="2019-03" db="EMBL/GenBank/DDBJ databases">
        <title>Draft genome sequences of novel Actinobacteria.</title>
        <authorList>
            <person name="Sahin N."/>
            <person name="Ay H."/>
            <person name="Saygin H."/>
        </authorList>
    </citation>
    <scope>NUCLEOTIDE SEQUENCE [LARGE SCALE GENOMIC DNA]</scope>
    <source>
        <strain evidence="6 7">JCM 13523</strain>
    </source>
</reference>
<name>A0A4R4ZKM4_9ACTN</name>
<dbReference type="PRINTS" id="PR00039">
    <property type="entry name" value="HTHLYSR"/>
</dbReference>
<dbReference type="Gene3D" id="3.40.190.10">
    <property type="entry name" value="Periplasmic binding protein-like II"/>
    <property type="match status" value="2"/>
</dbReference>
<comment type="similarity">
    <text evidence="1">Belongs to the LysR transcriptional regulatory family.</text>
</comment>
<dbReference type="SUPFAM" id="SSF46785">
    <property type="entry name" value="Winged helix' DNA-binding domain"/>
    <property type="match status" value="1"/>
</dbReference>
<dbReference type="SUPFAM" id="SSF53850">
    <property type="entry name" value="Periplasmic binding protein-like II"/>
    <property type="match status" value="1"/>
</dbReference>
<evidence type="ECO:0000256" key="2">
    <source>
        <dbReference type="ARBA" id="ARBA00023015"/>
    </source>
</evidence>
<evidence type="ECO:0000256" key="4">
    <source>
        <dbReference type="ARBA" id="ARBA00023163"/>
    </source>
</evidence>
<dbReference type="GO" id="GO:0032993">
    <property type="term" value="C:protein-DNA complex"/>
    <property type="evidence" value="ECO:0007669"/>
    <property type="project" value="TreeGrafter"/>
</dbReference>
<dbReference type="Proteomes" id="UP000295124">
    <property type="component" value="Unassembled WGS sequence"/>
</dbReference>
<dbReference type="Pfam" id="PF03466">
    <property type="entry name" value="LysR_substrate"/>
    <property type="match status" value="1"/>
</dbReference>
<comment type="caution">
    <text evidence="6">The sequence shown here is derived from an EMBL/GenBank/DDBJ whole genome shotgun (WGS) entry which is preliminary data.</text>
</comment>
<dbReference type="CDD" id="cd08414">
    <property type="entry name" value="PBP2_LTTR_aromatics_like"/>
    <property type="match status" value="1"/>
</dbReference>
<dbReference type="PROSITE" id="PS50931">
    <property type="entry name" value="HTH_LYSR"/>
    <property type="match status" value="1"/>
</dbReference>
<feature type="domain" description="HTH lysR-type" evidence="5">
    <location>
        <begin position="1"/>
        <end position="58"/>
    </location>
</feature>
<dbReference type="EMBL" id="SMKX01000047">
    <property type="protein sequence ID" value="TDD58730.1"/>
    <property type="molecule type" value="Genomic_DNA"/>
</dbReference>
<keyword evidence="4" id="KW-0804">Transcription</keyword>
<dbReference type="GO" id="GO:0003677">
    <property type="term" value="F:DNA binding"/>
    <property type="evidence" value="ECO:0007669"/>
    <property type="project" value="UniProtKB-KW"/>
</dbReference>
<dbReference type="AlphaFoldDB" id="A0A4R4ZKM4"/>
<dbReference type="InterPro" id="IPR000847">
    <property type="entry name" value="LysR_HTH_N"/>
</dbReference>
<dbReference type="FunFam" id="1.10.10.10:FF:000001">
    <property type="entry name" value="LysR family transcriptional regulator"/>
    <property type="match status" value="1"/>
</dbReference>
<dbReference type="InterPro" id="IPR036388">
    <property type="entry name" value="WH-like_DNA-bd_sf"/>
</dbReference>
<dbReference type="OrthoDB" id="3181812at2"/>
<dbReference type="Gene3D" id="1.10.10.10">
    <property type="entry name" value="Winged helix-like DNA-binding domain superfamily/Winged helix DNA-binding domain"/>
    <property type="match status" value="1"/>
</dbReference>
<dbReference type="Pfam" id="PF00126">
    <property type="entry name" value="HTH_1"/>
    <property type="match status" value="1"/>
</dbReference>
<evidence type="ECO:0000313" key="7">
    <source>
        <dbReference type="Proteomes" id="UP000295124"/>
    </source>
</evidence>
<evidence type="ECO:0000259" key="5">
    <source>
        <dbReference type="PROSITE" id="PS50931"/>
    </source>
</evidence>
<dbReference type="PANTHER" id="PTHR30346">
    <property type="entry name" value="TRANSCRIPTIONAL DUAL REGULATOR HCAR-RELATED"/>
    <property type="match status" value="1"/>
</dbReference>
<proteinExistence type="inferred from homology"/>
<keyword evidence="7" id="KW-1185">Reference proteome</keyword>
<dbReference type="InterPro" id="IPR036390">
    <property type="entry name" value="WH_DNA-bd_sf"/>
</dbReference>
<gene>
    <name evidence="6" type="ORF">E1263_18100</name>
</gene>
<evidence type="ECO:0000313" key="6">
    <source>
        <dbReference type="EMBL" id="TDD58730.1"/>
    </source>
</evidence>
<keyword evidence="2" id="KW-0805">Transcription regulation</keyword>
<organism evidence="6 7">
    <name type="scientific">Kribbella antibiotica</name>
    <dbReference type="NCBI Taxonomy" id="190195"/>
    <lineage>
        <taxon>Bacteria</taxon>
        <taxon>Bacillati</taxon>
        <taxon>Actinomycetota</taxon>
        <taxon>Actinomycetes</taxon>
        <taxon>Propionibacteriales</taxon>
        <taxon>Kribbellaceae</taxon>
        <taxon>Kribbella</taxon>
    </lineage>
</organism>
<evidence type="ECO:0000256" key="3">
    <source>
        <dbReference type="ARBA" id="ARBA00023125"/>
    </source>
</evidence>
<dbReference type="PANTHER" id="PTHR30346:SF28">
    <property type="entry name" value="HTH-TYPE TRANSCRIPTIONAL REGULATOR CYNR"/>
    <property type="match status" value="1"/>
</dbReference>
<dbReference type="RefSeq" id="WP_132168820.1">
    <property type="nucleotide sequence ID" value="NZ_SMKX01000047.1"/>
</dbReference>
<evidence type="ECO:0000256" key="1">
    <source>
        <dbReference type="ARBA" id="ARBA00009437"/>
    </source>
</evidence>
<accession>A0A4R4ZKM4</accession>